<keyword evidence="3" id="KW-0808">Transferase</keyword>
<evidence type="ECO:0000259" key="1">
    <source>
        <dbReference type="Pfam" id="PF00551"/>
    </source>
</evidence>
<evidence type="ECO:0000313" key="3">
    <source>
        <dbReference type="EMBL" id="STY18514.1"/>
    </source>
</evidence>
<dbReference type="STRING" id="45072.Lqua_2116"/>
<dbReference type="SUPFAM" id="SSF53328">
    <property type="entry name" value="Formyltransferase"/>
    <property type="match status" value="1"/>
</dbReference>
<dbReference type="Proteomes" id="UP000254230">
    <property type="component" value="Unassembled WGS sequence"/>
</dbReference>
<dbReference type="InterPro" id="IPR002376">
    <property type="entry name" value="Formyl_transf_N"/>
</dbReference>
<dbReference type="Pfam" id="PF00551">
    <property type="entry name" value="Formyl_trans_N"/>
    <property type="match status" value="1"/>
</dbReference>
<dbReference type="GO" id="GO:0004479">
    <property type="term" value="F:methionyl-tRNA formyltransferase activity"/>
    <property type="evidence" value="ECO:0007669"/>
    <property type="project" value="UniProtKB-EC"/>
</dbReference>
<dbReference type="Proteomes" id="UP000054639">
    <property type="component" value="Unassembled WGS sequence"/>
</dbReference>
<dbReference type="EC" id="2.1.2.9" evidence="3"/>
<dbReference type="InterPro" id="IPR036477">
    <property type="entry name" value="Formyl_transf_N_sf"/>
</dbReference>
<dbReference type="OrthoDB" id="9806170at2"/>
<dbReference type="EMBL" id="UGOW01000001">
    <property type="protein sequence ID" value="STY18514.1"/>
    <property type="molecule type" value="Genomic_DNA"/>
</dbReference>
<reference evidence="2 4" key="1">
    <citation type="submission" date="2015-11" db="EMBL/GenBank/DDBJ databases">
        <title>Genomic analysis of 38 Legionella species identifies large and diverse effector repertoires.</title>
        <authorList>
            <person name="Burstein D."/>
            <person name="Amaro F."/>
            <person name="Zusman T."/>
            <person name="Lifshitz Z."/>
            <person name="Cohen O."/>
            <person name="Gilbert J.A."/>
            <person name="Pupko T."/>
            <person name="Shuman H.A."/>
            <person name="Segal G."/>
        </authorList>
    </citation>
    <scope>NUCLEOTIDE SEQUENCE [LARGE SCALE GENOMIC DNA]</scope>
    <source>
        <strain evidence="2 4">ATCC 49507</strain>
    </source>
</reference>
<dbReference type="PANTHER" id="PTHR11138">
    <property type="entry name" value="METHIONYL-TRNA FORMYLTRANSFERASE"/>
    <property type="match status" value="1"/>
</dbReference>
<feature type="domain" description="Formyl transferase N-terminal" evidence="1">
    <location>
        <begin position="136"/>
        <end position="202"/>
    </location>
</feature>
<name>A0A378KUM3_9GAMM</name>
<dbReference type="AlphaFoldDB" id="A0A378KUM3"/>
<gene>
    <name evidence="3" type="primary">fmt_2</name>
    <name evidence="2" type="synonym">fmt_1</name>
    <name evidence="2" type="ORF">Lqua_2116</name>
    <name evidence="3" type="ORF">NCTC12376_02334</name>
</gene>
<protein>
    <submittedName>
        <fullName evidence="3">Methionyl-tRNA formyltransferase</fullName>
        <ecNumber evidence="3">2.1.2.9</ecNumber>
    </submittedName>
</protein>
<keyword evidence="4" id="KW-1185">Reference proteome</keyword>
<proteinExistence type="predicted"/>
<evidence type="ECO:0000313" key="5">
    <source>
        <dbReference type="Proteomes" id="UP000254230"/>
    </source>
</evidence>
<dbReference type="EMBL" id="LNYR01000031">
    <property type="protein sequence ID" value="KTD47723.1"/>
    <property type="molecule type" value="Genomic_DNA"/>
</dbReference>
<dbReference type="Gene3D" id="3.40.50.12230">
    <property type="match status" value="1"/>
</dbReference>
<accession>A0A378KUM3</accession>
<evidence type="ECO:0000313" key="2">
    <source>
        <dbReference type="EMBL" id="KTD47723.1"/>
    </source>
</evidence>
<organism evidence="3 5">
    <name type="scientific">Legionella quateirensis</name>
    <dbReference type="NCBI Taxonomy" id="45072"/>
    <lineage>
        <taxon>Bacteria</taxon>
        <taxon>Pseudomonadati</taxon>
        <taxon>Pseudomonadota</taxon>
        <taxon>Gammaproteobacteria</taxon>
        <taxon>Legionellales</taxon>
        <taxon>Legionellaceae</taxon>
        <taxon>Legionella</taxon>
    </lineage>
</organism>
<evidence type="ECO:0000313" key="4">
    <source>
        <dbReference type="Proteomes" id="UP000054639"/>
    </source>
</evidence>
<dbReference type="PANTHER" id="PTHR11138:SF5">
    <property type="entry name" value="METHIONYL-TRNA FORMYLTRANSFERASE, MITOCHONDRIAL"/>
    <property type="match status" value="1"/>
</dbReference>
<sequence length="294" mass="34182">MNILFLIGSDLYSYNMANEICIKFGQTQFKASFLVFKNELAFKPEKIHEDIRQLIFYERTLFSEALIPFLKNHRNEGKYVGLDTLVQKYAINYAFCPFIDNKNASQFILEQANIWKIDVVISIRCIVKLDAQLIHYFTRSNEHYLWNVHPGLLPKYRGIMPMFAAMLNQEQHYGITLLRISEQLDEGSIIDSRTCDLDYTQSMMQNILDLIPAGVELVTTNLLKLSRKEPLSALVQNATDTGFYSFPTEEELELFKARGLRLYSKEELINVMKSCYLTDNQKDIVEQLLHYTGQ</sequence>
<dbReference type="RefSeq" id="WP_058474262.1">
    <property type="nucleotide sequence ID" value="NZ_CAAAIL010000001.1"/>
</dbReference>
<reference evidence="3 5" key="2">
    <citation type="submission" date="2018-06" db="EMBL/GenBank/DDBJ databases">
        <authorList>
            <consortium name="Pathogen Informatics"/>
            <person name="Doyle S."/>
        </authorList>
    </citation>
    <scope>NUCLEOTIDE SEQUENCE [LARGE SCALE GENOMIC DNA]</scope>
    <source>
        <strain evidence="3 5">NCTC12376</strain>
    </source>
</reference>